<accession>A0A2P4UHS6</accession>
<organism evidence="7 8">
    <name type="scientific">Actinomadura rubteroloni</name>
    <dbReference type="NCBI Taxonomy" id="1926885"/>
    <lineage>
        <taxon>Bacteria</taxon>
        <taxon>Bacillati</taxon>
        <taxon>Actinomycetota</taxon>
        <taxon>Actinomycetes</taxon>
        <taxon>Streptosporangiales</taxon>
        <taxon>Thermomonosporaceae</taxon>
        <taxon>Actinomadura</taxon>
    </lineage>
</organism>
<dbReference type="RefSeq" id="WP_103563710.1">
    <property type="nucleotide sequence ID" value="NZ_MTBP01000002.1"/>
</dbReference>
<dbReference type="Proteomes" id="UP000242367">
    <property type="component" value="Unassembled WGS sequence"/>
</dbReference>
<evidence type="ECO:0000256" key="3">
    <source>
        <dbReference type="ARBA" id="ARBA00022989"/>
    </source>
</evidence>
<gene>
    <name evidence="7" type="ORF">BTM25_32310</name>
</gene>
<dbReference type="Pfam" id="PF02656">
    <property type="entry name" value="DUF202"/>
    <property type="match status" value="1"/>
</dbReference>
<evidence type="ECO:0000313" key="8">
    <source>
        <dbReference type="Proteomes" id="UP000242367"/>
    </source>
</evidence>
<comment type="subcellular location">
    <subcellularLocation>
        <location evidence="1">Endomembrane system</location>
        <topology evidence="1">Multi-pass membrane protein</topology>
    </subcellularLocation>
</comment>
<evidence type="ECO:0000256" key="2">
    <source>
        <dbReference type="ARBA" id="ARBA00022692"/>
    </source>
</evidence>
<evidence type="ECO:0000256" key="5">
    <source>
        <dbReference type="SAM" id="Phobius"/>
    </source>
</evidence>
<dbReference type="EMBL" id="MTBP01000002">
    <property type="protein sequence ID" value="POM24600.1"/>
    <property type="molecule type" value="Genomic_DNA"/>
</dbReference>
<feature type="domain" description="DUF202" evidence="6">
    <location>
        <begin position="5"/>
        <end position="66"/>
    </location>
</feature>
<keyword evidence="8" id="KW-1185">Reference proteome</keyword>
<sequence>MTVRDPGAQPERTALAWSRTTLSLVAGGLLCVRFAPSGTAAGLAAAVVCGAAAVHLYRTRRRHAVRRHLLDTGGPVADPGSVLLMTAVTLALGMMGVVFALG</sequence>
<feature type="transmembrane region" description="Helical" evidence="5">
    <location>
        <begin position="41"/>
        <end position="59"/>
    </location>
</feature>
<evidence type="ECO:0000313" key="7">
    <source>
        <dbReference type="EMBL" id="POM24600.1"/>
    </source>
</evidence>
<keyword evidence="3 5" id="KW-1133">Transmembrane helix</keyword>
<protein>
    <recommendedName>
        <fullName evidence="6">DUF202 domain-containing protein</fullName>
    </recommendedName>
</protein>
<feature type="transmembrane region" description="Helical" evidence="5">
    <location>
        <begin position="80"/>
        <end position="101"/>
    </location>
</feature>
<dbReference type="AlphaFoldDB" id="A0A2P4UHS6"/>
<evidence type="ECO:0000259" key="6">
    <source>
        <dbReference type="Pfam" id="PF02656"/>
    </source>
</evidence>
<name>A0A2P4UHS6_9ACTN</name>
<dbReference type="InterPro" id="IPR003807">
    <property type="entry name" value="DUF202"/>
</dbReference>
<reference evidence="7 8" key="1">
    <citation type="journal article" date="2017" name="Chemistry">
        <title>Isolation, Biosynthesis and Chemical Modifications of Rubterolones A-F: Rare Tropolone Alkaloids from Actinomadura sp. 5-2.</title>
        <authorList>
            <person name="Guo H."/>
            <person name="Benndorf R."/>
            <person name="Leichnitz D."/>
            <person name="Klassen J.L."/>
            <person name="Vollmers J."/>
            <person name="Gorls H."/>
            <person name="Steinacker M."/>
            <person name="Weigel C."/>
            <person name="Dahse H.M."/>
            <person name="Kaster A.K."/>
            <person name="de Beer Z.W."/>
            <person name="Poulsen M."/>
            <person name="Beemelmanns C."/>
        </authorList>
    </citation>
    <scope>NUCLEOTIDE SEQUENCE [LARGE SCALE GENOMIC DNA]</scope>
    <source>
        <strain evidence="7 8">5-2</strain>
    </source>
</reference>
<keyword evidence="2 5" id="KW-0812">Transmembrane</keyword>
<keyword evidence="4 5" id="KW-0472">Membrane</keyword>
<dbReference type="GO" id="GO:0012505">
    <property type="term" value="C:endomembrane system"/>
    <property type="evidence" value="ECO:0007669"/>
    <property type="project" value="UniProtKB-SubCell"/>
</dbReference>
<comment type="caution">
    <text evidence="7">The sequence shown here is derived from an EMBL/GenBank/DDBJ whole genome shotgun (WGS) entry which is preliminary data.</text>
</comment>
<evidence type="ECO:0000256" key="4">
    <source>
        <dbReference type="ARBA" id="ARBA00023136"/>
    </source>
</evidence>
<evidence type="ECO:0000256" key="1">
    <source>
        <dbReference type="ARBA" id="ARBA00004127"/>
    </source>
</evidence>
<proteinExistence type="predicted"/>